<evidence type="ECO:0000256" key="3">
    <source>
        <dbReference type="ARBA" id="ARBA00023242"/>
    </source>
</evidence>
<dbReference type="SUPFAM" id="SSF57716">
    <property type="entry name" value="Glucocorticoid receptor-like (DNA-binding domain)"/>
    <property type="match status" value="1"/>
</dbReference>
<evidence type="ECO:0000256" key="2">
    <source>
        <dbReference type="ARBA" id="ARBA00023163"/>
    </source>
</evidence>
<evidence type="ECO:0000313" key="7">
    <source>
        <dbReference type="Proteomes" id="UP000580250"/>
    </source>
</evidence>
<feature type="domain" description="GATA-type" evidence="5">
    <location>
        <begin position="99"/>
        <end position="140"/>
    </location>
</feature>
<evidence type="ECO:0000256" key="4">
    <source>
        <dbReference type="PROSITE-ProRule" id="PRU00094"/>
    </source>
</evidence>
<accession>A0A6V7VUX8</accession>
<dbReference type="GO" id="GO:0006355">
    <property type="term" value="P:regulation of DNA-templated transcription"/>
    <property type="evidence" value="ECO:0007669"/>
    <property type="project" value="InterPro"/>
</dbReference>
<dbReference type="EMBL" id="CAJEWN010000326">
    <property type="protein sequence ID" value="CAD2178760.1"/>
    <property type="molecule type" value="Genomic_DNA"/>
</dbReference>
<dbReference type="Proteomes" id="UP000580250">
    <property type="component" value="Unassembled WGS sequence"/>
</dbReference>
<keyword evidence="4" id="KW-0479">Metal-binding</keyword>
<dbReference type="GO" id="GO:0008270">
    <property type="term" value="F:zinc ion binding"/>
    <property type="evidence" value="ECO:0007669"/>
    <property type="project" value="UniProtKB-KW"/>
</dbReference>
<evidence type="ECO:0000259" key="5">
    <source>
        <dbReference type="PROSITE" id="PS50114"/>
    </source>
</evidence>
<sequence length="157" mass="18901">MKWKWAAITNLIFNKFQVLRNSNFIENNNCYETSILGNNFSLNEESIEKYRDEILSGYWTDINLIGYKIELLEKQKAEYPKELESKIIEIRNKISGIIEVNKRKCFNCSVTQTKKWYTVLKEHYFCNECGKYNHKYGKFRSKELWFKTTKDHKNILT</sequence>
<reference evidence="6 7" key="1">
    <citation type="submission" date="2020-08" db="EMBL/GenBank/DDBJ databases">
        <authorList>
            <person name="Koutsovoulos G."/>
            <person name="Danchin GJ E."/>
        </authorList>
    </citation>
    <scope>NUCLEOTIDE SEQUENCE [LARGE SCALE GENOMIC DNA]</scope>
</reference>
<keyword evidence="1" id="KW-0805">Transcription regulation</keyword>
<protein>
    <recommendedName>
        <fullName evidence="5">GATA-type domain-containing protein</fullName>
    </recommendedName>
</protein>
<dbReference type="OrthoDB" id="5908966at2759"/>
<keyword evidence="4" id="KW-0863">Zinc-finger</keyword>
<proteinExistence type="predicted"/>
<dbReference type="InterPro" id="IPR013088">
    <property type="entry name" value="Znf_NHR/GATA"/>
</dbReference>
<dbReference type="InterPro" id="IPR000679">
    <property type="entry name" value="Znf_GATA"/>
</dbReference>
<evidence type="ECO:0000256" key="1">
    <source>
        <dbReference type="ARBA" id="ARBA00023015"/>
    </source>
</evidence>
<evidence type="ECO:0000313" key="6">
    <source>
        <dbReference type="EMBL" id="CAD2178760.1"/>
    </source>
</evidence>
<dbReference type="Gene3D" id="3.30.50.10">
    <property type="entry name" value="Erythroid Transcription Factor GATA-1, subunit A"/>
    <property type="match status" value="1"/>
</dbReference>
<comment type="caution">
    <text evidence="6">The sequence shown here is derived from an EMBL/GenBank/DDBJ whole genome shotgun (WGS) entry which is preliminary data.</text>
</comment>
<keyword evidence="3" id="KW-0539">Nucleus</keyword>
<keyword evidence="4" id="KW-0862">Zinc</keyword>
<gene>
    <name evidence="6" type="ORF">MENT_LOCUS30714</name>
</gene>
<dbReference type="AlphaFoldDB" id="A0A6V7VUX8"/>
<organism evidence="6 7">
    <name type="scientific">Meloidogyne enterolobii</name>
    <name type="common">Root-knot nematode worm</name>
    <name type="synonym">Meloidogyne mayaguensis</name>
    <dbReference type="NCBI Taxonomy" id="390850"/>
    <lineage>
        <taxon>Eukaryota</taxon>
        <taxon>Metazoa</taxon>
        <taxon>Ecdysozoa</taxon>
        <taxon>Nematoda</taxon>
        <taxon>Chromadorea</taxon>
        <taxon>Rhabditida</taxon>
        <taxon>Tylenchina</taxon>
        <taxon>Tylenchomorpha</taxon>
        <taxon>Tylenchoidea</taxon>
        <taxon>Meloidogynidae</taxon>
        <taxon>Meloidogyninae</taxon>
        <taxon>Meloidogyne</taxon>
    </lineage>
</organism>
<name>A0A6V7VUX8_MELEN</name>
<dbReference type="SMART" id="SM00401">
    <property type="entry name" value="ZnF_GATA"/>
    <property type="match status" value="1"/>
</dbReference>
<dbReference type="PROSITE" id="PS50114">
    <property type="entry name" value="GATA_ZN_FINGER_2"/>
    <property type="match status" value="1"/>
</dbReference>
<keyword evidence="2" id="KW-0804">Transcription</keyword>
<dbReference type="GO" id="GO:0043565">
    <property type="term" value="F:sequence-specific DNA binding"/>
    <property type="evidence" value="ECO:0007669"/>
    <property type="project" value="InterPro"/>
</dbReference>